<evidence type="ECO:0000313" key="4">
    <source>
        <dbReference type="Proteomes" id="UP000314616"/>
    </source>
</evidence>
<dbReference type="Gene3D" id="3.60.21.10">
    <property type="match status" value="1"/>
</dbReference>
<dbReference type="KEGG" id="gyu:FE374_01975"/>
<feature type="compositionally biased region" description="Low complexity" evidence="1">
    <location>
        <begin position="7"/>
        <end position="23"/>
    </location>
</feature>
<dbReference type="InterPro" id="IPR051158">
    <property type="entry name" value="Metallophosphoesterase_sf"/>
</dbReference>
<dbReference type="GO" id="GO:0008758">
    <property type="term" value="F:UDP-2,3-diacylglucosamine hydrolase activity"/>
    <property type="evidence" value="ECO:0007669"/>
    <property type="project" value="TreeGrafter"/>
</dbReference>
<sequence>MPPPPAATARVTAAATAAAGLPPRRFRARKTSSPTTSRSTKVAVPRRPAVGRALAALALGGLGWALTEARLYTLRRYSLPVLPAGAPPIRVLHVSDLHLTPHQRDKIAWVQALDRLEPDFVVTTGDNMAHRAALPAVLEAYGPLLDRPGAFVLGSNDYFAPRPKNPARYLLPDARTAIPPEPARLPSQEMAHAFRQAGWNDLTNRRDTARVGDTEISLVGVDDPHLDRDRFPGPRTTADGVTAGDGVTAAHAGSGGSPASRLHLGVTHAPYVRVLEAMRDDGCDLVLAGHTHGGQLCLPFAGALVTNCDLDRSRASGLHGWPGPRPDGPGGAGSVWLHVSAGLGTSPYTPVRFACRPEASLLTLTPRA</sequence>
<dbReference type="GO" id="GO:0009245">
    <property type="term" value="P:lipid A biosynthetic process"/>
    <property type="evidence" value="ECO:0007669"/>
    <property type="project" value="TreeGrafter"/>
</dbReference>
<dbReference type="OrthoDB" id="9780884at2"/>
<dbReference type="AlphaFoldDB" id="A0A5B8C6K2"/>
<feature type="compositionally biased region" description="Low complexity" evidence="1">
    <location>
        <begin position="31"/>
        <end position="44"/>
    </location>
</feature>
<reference evidence="3 4" key="1">
    <citation type="submission" date="2019-05" db="EMBL/GenBank/DDBJ databases">
        <title>Georgenia *** sp. nov., and Georgenia *** sp. nov., isolated from the intestinal contents of plateau pika (Ochotona curzoniae) in the Qinghai-Tibet plateau of China.</title>
        <authorList>
            <person name="Tian Z."/>
        </authorList>
    </citation>
    <scope>NUCLEOTIDE SEQUENCE [LARGE SCALE GENOMIC DNA]</scope>
    <source>
        <strain evidence="3 4">Z443</strain>
    </source>
</reference>
<evidence type="ECO:0000313" key="3">
    <source>
        <dbReference type="EMBL" id="QDC23556.1"/>
    </source>
</evidence>
<evidence type="ECO:0000259" key="2">
    <source>
        <dbReference type="Pfam" id="PF00149"/>
    </source>
</evidence>
<gene>
    <name evidence="3" type="ORF">FE374_01975</name>
</gene>
<proteinExistence type="predicted"/>
<dbReference type="SUPFAM" id="SSF56300">
    <property type="entry name" value="Metallo-dependent phosphatases"/>
    <property type="match status" value="1"/>
</dbReference>
<dbReference type="Proteomes" id="UP000314616">
    <property type="component" value="Chromosome"/>
</dbReference>
<accession>A0A5B8C6K2</accession>
<feature type="region of interest" description="Disordered" evidence="1">
    <location>
        <begin position="223"/>
        <end position="258"/>
    </location>
</feature>
<feature type="compositionally biased region" description="Basic and acidic residues" evidence="1">
    <location>
        <begin position="223"/>
        <end position="232"/>
    </location>
</feature>
<feature type="region of interest" description="Disordered" evidence="1">
    <location>
        <begin position="1"/>
        <end position="44"/>
    </location>
</feature>
<evidence type="ECO:0000256" key="1">
    <source>
        <dbReference type="SAM" id="MobiDB-lite"/>
    </source>
</evidence>
<feature type="domain" description="Calcineurin-like phosphoesterase" evidence="2">
    <location>
        <begin position="89"/>
        <end position="293"/>
    </location>
</feature>
<organism evidence="3 4">
    <name type="scientific">Georgenia yuyongxinii</name>
    <dbReference type="NCBI Taxonomy" id="2589797"/>
    <lineage>
        <taxon>Bacteria</taxon>
        <taxon>Bacillati</taxon>
        <taxon>Actinomycetota</taxon>
        <taxon>Actinomycetes</taxon>
        <taxon>Micrococcales</taxon>
        <taxon>Bogoriellaceae</taxon>
        <taxon>Georgenia</taxon>
    </lineage>
</organism>
<dbReference type="PANTHER" id="PTHR31302">
    <property type="entry name" value="TRANSMEMBRANE PROTEIN WITH METALLOPHOSPHOESTERASE DOMAIN-RELATED"/>
    <property type="match status" value="1"/>
</dbReference>
<dbReference type="PANTHER" id="PTHR31302:SF20">
    <property type="entry name" value="CONSERVED PROTEIN"/>
    <property type="match status" value="1"/>
</dbReference>
<dbReference type="GO" id="GO:0016020">
    <property type="term" value="C:membrane"/>
    <property type="evidence" value="ECO:0007669"/>
    <property type="project" value="GOC"/>
</dbReference>
<dbReference type="Pfam" id="PF00149">
    <property type="entry name" value="Metallophos"/>
    <property type="match status" value="1"/>
</dbReference>
<name>A0A5B8C6K2_9MICO</name>
<dbReference type="InterPro" id="IPR004843">
    <property type="entry name" value="Calcineurin-like_PHP"/>
</dbReference>
<feature type="compositionally biased region" description="Low complexity" evidence="1">
    <location>
        <begin position="249"/>
        <end position="258"/>
    </location>
</feature>
<dbReference type="EMBL" id="CP040915">
    <property type="protein sequence ID" value="QDC23556.1"/>
    <property type="molecule type" value="Genomic_DNA"/>
</dbReference>
<dbReference type="InterPro" id="IPR029052">
    <property type="entry name" value="Metallo-depent_PP-like"/>
</dbReference>
<protein>
    <submittedName>
        <fullName evidence="3">Metallophosphoesterase</fullName>
    </submittedName>
</protein>